<dbReference type="GO" id="GO:0047631">
    <property type="term" value="F:ADP-ribose diphosphatase activity"/>
    <property type="evidence" value="ECO:0007669"/>
    <property type="project" value="UniProtKB-EC"/>
</dbReference>
<evidence type="ECO:0000256" key="2">
    <source>
        <dbReference type="ARBA" id="ARBA00007482"/>
    </source>
</evidence>
<evidence type="ECO:0000256" key="6">
    <source>
        <dbReference type="ARBA" id="ARBA00022801"/>
    </source>
</evidence>
<evidence type="ECO:0000256" key="11">
    <source>
        <dbReference type="ARBA" id="ARBA00033056"/>
    </source>
</evidence>
<keyword evidence="6" id="KW-0378">Hydrolase</keyword>
<feature type="domain" description="Nudix hydrolase" evidence="15">
    <location>
        <begin position="55"/>
        <end position="199"/>
    </location>
</feature>
<feature type="short sequence motif" description="Nudix box" evidence="14">
    <location>
        <begin position="97"/>
        <end position="119"/>
    </location>
</feature>
<feature type="binding site" evidence="13">
    <location>
        <position position="96"/>
    </location>
    <ligand>
        <name>Mg(2+)</name>
        <dbReference type="ChEBI" id="CHEBI:18420"/>
        <label>1</label>
    </ligand>
</feature>
<dbReference type="EC" id="3.6.1.13" evidence="3"/>
<dbReference type="AlphaFoldDB" id="A0A1L5PX41"/>
<evidence type="ECO:0000256" key="14">
    <source>
        <dbReference type="PIRSR" id="PIRSR604385-3"/>
    </source>
</evidence>
<dbReference type="InterPro" id="IPR015797">
    <property type="entry name" value="NUDIX_hydrolase-like_dom_sf"/>
</dbReference>
<dbReference type="EMBL" id="CP018743">
    <property type="protein sequence ID" value="APO84655.1"/>
    <property type="molecule type" value="Genomic_DNA"/>
</dbReference>
<dbReference type="PANTHER" id="PTHR11839:SF5">
    <property type="entry name" value="ADP-RIBOSE PYROPHOSPHATASE"/>
    <property type="match status" value="1"/>
</dbReference>
<feature type="binding site" evidence="13">
    <location>
        <position position="164"/>
    </location>
    <ligand>
        <name>Mg(2+)</name>
        <dbReference type="ChEBI" id="CHEBI:18420"/>
        <label>1</label>
    </ligand>
</feature>
<sequence>MRISMSDALNSVPKGFEIIERANCFQGFYKLDKLRLRHELFAGGMGREISRELFVRHDAVCVLPYDPLRDEVVLIEQFRVGALDKVDNPWLIEMVAGLIDKDEQPEEVAHREAEEEAGLAFSALWPMTRYFPSPGGSDEYVHLFLGRCSSEGAGGLHGLEEEGEDIRVRVWSFEDAMQAVRDGRICNAATIIGLQWLALNRDEVRGMWK</sequence>
<keyword evidence="5 13" id="KW-0479">Metal-binding</keyword>
<evidence type="ECO:0000259" key="15">
    <source>
        <dbReference type="PROSITE" id="PS51462"/>
    </source>
</evidence>
<dbReference type="GO" id="GO:0019693">
    <property type="term" value="P:ribose phosphate metabolic process"/>
    <property type="evidence" value="ECO:0007669"/>
    <property type="project" value="TreeGrafter"/>
</dbReference>
<evidence type="ECO:0000256" key="8">
    <source>
        <dbReference type="ARBA" id="ARBA00025164"/>
    </source>
</evidence>
<comment type="function">
    <text evidence="8">Acts on ADP-mannose and ADP-glucose as well as ADP-ribose. Prevents glycogen biosynthesis. The reaction catalyzed by this enzyme is a limiting step of the gluconeogenic process.</text>
</comment>
<dbReference type="Proteomes" id="UP000185146">
    <property type="component" value="Chromosome"/>
</dbReference>
<keyword evidence="7 13" id="KW-0460">Magnesium</keyword>
<evidence type="ECO:0000313" key="17">
    <source>
        <dbReference type="Proteomes" id="UP000185146"/>
    </source>
</evidence>
<dbReference type="InterPro" id="IPR020084">
    <property type="entry name" value="NUDIX_hydrolase_CS"/>
</dbReference>
<dbReference type="GO" id="GO:0006753">
    <property type="term" value="P:nucleoside phosphate metabolic process"/>
    <property type="evidence" value="ECO:0007669"/>
    <property type="project" value="TreeGrafter"/>
</dbReference>
<name>A0A1L5PX41_PSEPU</name>
<proteinExistence type="inferred from homology"/>
<dbReference type="PROSITE" id="PS00893">
    <property type="entry name" value="NUDIX_BOX"/>
    <property type="match status" value="1"/>
</dbReference>
<evidence type="ECO:0000256" key="4">
    <source>
        <dbReference type="ARBA" id="ARBA00013297"/>
    </source>
</evidence>
<evidence type="ECO:0000256" key="9">
    <source>
        <dbReference type="ARBA" id="ARBA00030162"/>
    </source>
</evidence>
<feature type="binding site" evidence="13">
    <location>
        <position position="116"/>
    </location>
    <ligand>
        <name>Mg(2+)</name>
        <dbReference type="ChEBI" id="CHEBI:18420"/>
        <label>1</label>
    </ligand>
</feature>
<evidence type="ECO:0000256" key="5">
    <source>
        <dbReference type="ARBA" id="ARBA00022723"/>
    </source>
</evidence>
<comment type="similarity">
    <text evidence="2">Belongs to the Nudix hydrolase family. NudF subfamily.</text>
</comment>
<dbReference type="PROSITE" id="PS51462">
    <property type="entry name" value="NUDIX"/>
    <property type="match status" value="1"/>
</dbReference>
<dbReference type="GO" id="GO:0005829">
    <property type="term" value="C:cytosol"/>
    <property type="evidence" value="ECO:0007669"/>
    <property type="project" value="TreeGrafter"/>
</dbReference>
<dbReference type="GO" id="GO:0019144">
    <property type="term" value="F:ADP-sugar diphosphatase activity"/>
    <property type="evidence" value="ECO:0007669"/>
    <property type="project" value="TreeGrafter"/>
</dbReference>
<dbReference type="GO" id="GO:0046872">
    <property type="term" value="F:metal ion binding"/>
    <property type="evidence" value="ECO:0007669"/>
    <property type="project" value="UniProtKB-KW"/>
</dbReference>
<dbReference type="InterPro" id="IPR004385">
    <property type="entry name" value="NDP_pyrophosphatase"/>
</dbReference>
<reference evidence="16 17" key="1">
    <citation type="submission" date="2016-12" db="EMBL/GenBank/DDBJ databases">
        <title>Draft Genome Sequence of Mercury Resistant Pseudomonas DRA525.</title>
        <authorList>
            <person name="Drace K.M."/>
        </authorList>
    </citation>
    <scope>NUCLEOTIDE SEQUENCE [LARGE SCALE GENOMIC DNA]</scope>
    <source>
        <strain evidence="16 17">DRA525</strain>
    </source>
</reference>
<dbReference type="Pfam" id="PF00293">
    <property type="entry name" value="NUDIX"/>
    <property type="match status" value="1"/>
</dbReference>
<dbReference type="Gene3D" id="3.90.79.10">
    <property type="entry name" value="Nucleoside Triphosphate Pyrophosphohydrolase"/>
    <property type="match status" value="1"/>
</dbReference>
<dbReference type="SUPFAM" id="SSF55811">
    <property type="entry name" value="Nudix"/>
    <property type="match status" value="1"/>
</dbReference>
<dbReference type="PANTHER" id="PTHR11839">
    <property type="entry name" value="UDP/ADP-SUGAR PYROPHOSPHATASE"/>
    <property type="match status" value="1"/>
</dbReference>
<dbReference type="CDD" id="cd24155">
    <property type="entry name" value="NUDIX_ADPRase"/>
    <property type="match status" value="1"/>
</dbReference>
<evidence type="ECO:0000256" key="10">
    <source>
        <dbReference type="ARBA" id="ARBA00030308"/>
    </source>
</evidence>
<dbReference type="NCBIfam" id="TIGR00052">
    <property type="entry name" value="nudix-type nucleoside diphosphatase, YffH/AdpP family"/>
    <property type="match status" value="1"/>
</dbReference>
<comment type="catalytic activity">
    <reaction evidence="12">
        <text>ADP-D-ribose + H2O = D-ribose 5-phosphate + AMP + 2 H(+)</text>
        <dbReference type="Rhea" id="RHEA:10412"/>
        <dbReference type="ChEBI" id="CHEBI:15377"/>
        <dbReference type="ChEBI" id="CHEBI:15378"/>
        <dbReference type="ChEBI" id="CHEBI:57967"/>
        <dbReference type="ChEBI" id="CHEBI:78346"/>
        <dbReference type="ChEBI" id="CHEBI:456215"/>
        <dbReference type="EC" id="3.6.1.13"/>
    </reaction>
</comment>
<evidence type="ECO:0000256" key="7">
    <source>
        <dbReference type="ARBA" id="ARBA00022842"/>
    </source>
</evidence>
<dbReference type="InterPro" id="IPR000086">
    <property type="entry name" value="NUDIX_hydrolase_dom"/>
</dbReference>
<evidence type="ECO:0000256" key="1">
    <source>
        <dbReference type="ARBA" id="ARBA00001946"/>
    </source>
</evidence>
<evidence type="ECO:0000313" key="16">
    <source>
        <dbReference type="EMBL" id="APO84655.1"/>
    </source>
</evidence>
<comment type="cofactor">
    <cofactor evidence="1 13">
        <name>Mg(2+)</name>
        <dbReference type="ChEBI" id="CHEBI:18420"/>
    </cofactor>
</comment>
<protein>
    <recommendedName>
        <fullName evidence="4">ADP-ribose pyrophosphatase</fullName>
        <ecNumber evidence="3">3.6.1.13</ecNumber>
    </recommendedName>
    <alternativeName>
        <fullName evidence="9">ADP-ribose diphosphatase</fullName>
    </alternativeName>
    <alternativeName>
        <fullName evidence="11">ADP-ribose phosphohydrolase</fullName>
    </alternativeName>
    <alternativeName>
        <fullName evidence="10">Adenosine diphosphoribose pyrophosphatase</fullName>
    </alternativeName>
</protein>
<accession>A0A1L5PX41</accession>
<organism evidence="16 17">
    <name type="scientific">Pseudomonas putida</name>
    <name type="common">Arthrobacter siderocapsulatus</name>
    <dbReference type="NCBI Taxonomy" id="303"/>
    <lineage>
        <taxon>Bacteria</taxon>
        <taxon>Pseudomonadati</taxon>
        <taxon>Pseudomonadota</taxon>
        <taxon>Gammaproteobacteria</taxon>
        <taxon>Pseudomonadales</taxon>
        <taxon>Pseudomonadaceae</taxon>
        <taxon>Pseudomonas</taxon>
    </lineage>
</organism>
<evidence type="ECO:0000256" key="13">
    <source>
        <dbReference type="PIRSR" id="PIRSR604385-2"/>
    </source>
</evidence>
<gene>
    <name evidence="16" type="primary">nudF</name>
    <name evidence="16" type="ORF">BL240_25740</name>
</gene>
<feature type="binding site" evidence="13">
    <location>
        <position position="112"/>
    </location>
    <ligand>
        <name>Mg(2+)</name>
        <dbReference type="ChEBI" id="CHEBI:18420"/>
        <label>1</label>
    </ligand>
</feature>
<evidence type="ECO:0000256" key="12">
    <source>
        <dbReference type="ARBA" id="ARBA00049546"/>
    </source>
</evidence>
<evidence type="ECO:0000256" key="3">
    <source>
        <dbReference type="ARBA" id="ARBA00012453"/>
    </source>
</evidence>